<dbReference type="Proteomes" id="UP000017842">
    <property type="component" value="Unassembled WGS sequence"/>
</dbReference>
<evidence type="ECO:0000313" key="2">
    <source>
        <dbReference type="Proteomes" id="UP000017842"/>
    </source>
</evidence>
<dbReference type="RefSeq" id="WP_023494273.1">
    <property type="nucleotide sequence ID" value="NZ_AYLO01000048.1"/>
</dbReference>
<dbReference type="EMBL" id="AYLO01000048">
    <property type="protein sequence ID" value="ESS72730.1"/>
    <property type="molecule type" value="Genomic_DNA"/>
</dbReference>
<protein>
    <recommendedName>
        <fullName evidence="3">AbrB family transcriptional regulator</fullName>
    </recommendedName>
</protein>
<dbReference type="Gene3D" id="2.10.260.10">
    <property type="match status" value="1"/>
</dbReference>
<keyword evidence="2" id="KW-1185">Reference proteome</keyword>
<organism evidence="1 2">
    <name type="scientific">Methyloglobulus morosus KoM1</name>
    <dbReference type="NCBI Taxonomy" id="1116472"/>
    <lineage>
        <taxon>Bacteria</taxon>
        <taxon>Pseudomonadati</taxon>
        <taxon>Pseudomonadota</taxon>
        <taxon>Gammaproteobacteria</taxon>
        <taxon>Methylococcales</taxon>
        <taxon>Methylococcaceae</taxon>
        <taxon>Methyloglobulus</taxon>
    </lineage>
</organism>
<evidence type="ECO:0000313" key="1">
    <source>
        <dbReference type="EMBL" id="ESS72730.1"/>
    </source>
</evidence>
<dbReference type="InterPro" id="IPR037914">
    <property type="entry name" value="SpoVT-AbrB_sf"/>
</dbReference>
<reference evidence="1 2" key="1">
    <citation type="journal article" date="2013" name="Genome Announc.">
        <title>Draft Genome Sequence of the Methanotrophic Gammaproteobacterium Methyloglobulus morosus DSM 22980 Strain KoM1.</title>
        <authorList>
            <person name="Poehlein A."/>
            <person name="Deutzmann J.S."/>
            <person name="Daniel R."/>
            <person name="Simeonova D.D."/>
        </authorList>
    </citation>
    <scope>NUCLEOTIDE SEQUENCE [LARGE SCALE GENOMIC DNA]</scope>
    <source>
        <strain evidence="1 2">KoM1</strain>
    </source>
</reference>
<dbReference type="SUPFAM" id="SSF89447">
    <property type="entry name" value="AbrB/MazE/MraZ-like"/>
    <property type="match status" value="1"/>
</dbReference>
<evidence type="ECO:0008006" key="3">
    <source>
        <dbReference type="Google" id="ProtNLM"/>
    </source>
</evidence>
<sequence length="71" mass="7955">MPKISLKRQITLPVDQCQQLDIHPGDEVECFIYKGHLTLIKKVPGAAKGLLKHVKPLADMTDDESLQAEFN</sequence>
<proteinExistence type="predicted"/>
<name>V5BHE8_9GAMM</name>
<comment type="caution">
    <text evidence="1">The sequence shown here is derived from an EMBL/GenBank/DDBJ whole genome shotgun (WGS) entry which is preliminary data.</text>
</comment>
<dbReference type="eggNOG" id="COG2002">
    <property type="taxonomic scope" value="Bacteria"/>
</dbReference>
<dbReference type="OrthoDB" id="5519374at2"/>
<dbReference type="AlphaFoldDB" id="V5BHE8"/>
<gene>
    <name evidence="1" type="ORF">MGMO_49c00150</name>
</gene>
<dbReference type="STRING" id="1116472.MGMO_49c00150"/>
<accession>V5BHE8</accession>